<sequence>MKLHLYGSWLYLEHFISGVYGLKSDIHDVTKHVEVLSLRDLLDGSYQYPSLRQDKGKKAANTNENLCFRCHACNLPISDTEFSMSGVYPYHKTGYKEQYHPKVFARTLLLTGSILAHEMKHAWLRLKGADEWGRGQHFWIVKCINNIFNRSIKLREKVENRCMPIGSNSSIVSRTDCNEGDNCRAHLASSSTVSREKDTCIASNTLPLCQPKEIWECLALPPAKSLDSLLLDISRPVLSMS</sequence>
<dbReference type="InterPro" id="IPR022087">
    <property type="entry name" value="DA1-like_dom"/>
</dbReference>
<accession>A0A7J6WY37</accession>
<evidence type="ECO:0000313" key="2">
    <source>
        <dbReference type="EMBL" id="KAF5201455.1"/>
    </source>
</evidence>
<comment type="caution">
    <text evidence="2">The sequence shown here is derived from an EMBL/GenBank/DDBJ whole genome shotgun (WGS) entry which is preliminary data.</text>
</comment>
<gene>
    <name evidence="2" type="ORF">FRX31_008958</name>
</gene>
<dbReference type="OrthoDB" id="25414at2759"/>
<name>A0A7J6WY37_THATH</name>
<dbReference type="PANTHER" id="PTHR36723:SF1">
    <property type="entry name" value="F22C12.19"/>
    <property type="match status" value="1"/>
</dbReference>
<dbReference type="Pfam" id="PF12315">
    <property type="entry name" value="DA1-like"/>
    <property type="match status" value="1"/>
</dbReference>
<feature type="domain" description="Protein DA1-like" evidence="1">
    <location>
        <begin position="108"/>
        <end position="130"/>
    </location>
</feature>
<evidence type="ECO:0000259" key="1">
    <source>
        <dbReference type="Pfam" id="PF12315"/>
    </source>
</evidence>
<protein>
    <recommendedName>
        <fullName evidence="1">Protein DA1-like domain-containing protein</fullName>
    </recommendedName>
</protein>
<dbReference type="EMBL" id="JABWDY010009414">
    <property type="protein sequence ID" value="KAF5201455.1"/>
    <property type="molecule type" value="Genomic_DNA"/>
</dbReference>
<proteinExistence type="predicted"/>
<organism evidence="2 3">
    <name type="scientific">Thalictrum thalictroides</name>
    <name type="common">Rue-anemone</name>
    <name type="synonym">Anemone thalictroides</name>
    <dbReference type="NCBI Taxonomy" id="46969"/>
    <lineage>
        <taxon>Eukaryota</taxon>
        <taxon>Viridiplantae</taxon>
        <taxon>Streptophyta</taxon>
        <taxon>Embryophyta</taxon>
        <taxon>Tracheophyta</taxon>
        <taxon>Spermatophyta</taxon>
        <taxon>Magnoliopsida</taxon>
        <taxon>Ranunculales</taxon>
        <taxon>Ranunculaceae</taxon>
        <taxon>Thalictroideae</taxon>
        <taxon>Thalictrum</taxon>
    </lineage>
</organism>
<dbReference type="AlphaFoldDB" id="A0A7J6WY37"/>
<dbReference type="PANTHER" id="PTHR36723">
    <property type="entry name" value="F22C12.19"/>
    <property type="match status" value="1"/>
</dbReference>
<keyword evidence="3" id="KW-1185">Reference proteome</keyword>
<evidence type="ECO:0000313" key="3">
    <source>
        <dbReference type="Proteomes" id="UP000554482"/>
    </source>
</evidence>
<dbReference type="Proteomes" id="UP000554482">
    <property type="component" value="Unassembled WGS sequence"/>
</dbReference>
<reference evidence="2 3" key="1">
    <citation type="submission" date="2020-06" db="EMBL/GenBank/DDBJ databases">
        <title>Transcriptomic and genomic resources for Thalictrum thalictroides and T. hernandezii: Facilitating candidate gene discovery in an emerging model plant lineage.</title>
        <authorList>
            <person name="Arias T."/>
            <person name="Riano-Pachon D.M."/>
            <person name="Di Stilio V.S."/>
        </authorList>
    </citation>
    <scope>NUCLEOTIDE SEQUENCE [LARGE SCALE GENOMIC DNA]</scope>
    <source>
        <strain evidence="3">cv. WT478/WT964</strain>
        <tissue evidence="2">Leaves</tissue>
    </source>
</reference>